<sequence>MQHLVALLVCCIVVVLPAIPAYAKTTVYLVAHTHDDMGWLKTVEQYQYGLNNTIQMADVNTIISSVVGGLLVNPKRKFTYVEIGFFSRWWEQQSQATREIVQTLVAEGRLQFANGGWCMHDEASTHFIDMIDQTTIGHRWLRRELNVSPRVGWQVDPFGHSATQGAMLTARVGFVGTFFARVDFQEFEYRAKTGKRQFWWQPSPSMPELQTFAEINLHQTYCTPPHFRWDISDYLSGVRWGGDPITIVDDNASTQYNVPFILEQFKAEVRANMKVTRGKNIMWTMGCDFNYFSSELWFVNMDKLIDIVNSDGEFAVRYSTPYEYALAKKEEEETGDVVYDTKKGDFFPYASSAHEYWTGYFSSRPTFKRLVRRLSSYWMAARQVEFFAGVPTGEVPMMSEALAIAQHHDAITGTAKQHVAFDYVKRLTAAYENDFQSRLRHALSVLPFNFHDAQHCLLSNVSVCSATADALARNGASLAVLVWNPSAHPVQRALVHIPVPRADVKVSGDDVLRYSVFESPVQVGDYSDWNKDWQPYTLGVELSLQRLAMLRLFTPSFPPGGRQRSYGQAAFTQKLEPVTEVKNSFLVLHFGLNGLLESVTVRSTGQKVAVTQDWCYYNSSSRMFGGVGGAYIMRPARNTTCYPITASSVELRLVDAAMGVVEQRFGDHLVQRVMLRGDVVDVEFTSFGIPIDDGVGRELVARFRTSVENGDVFYTDSNGREMQRRRVDHRSDYPFVQTEPVAGNFYPVTSLFFINDTRAQFSVFPDAAMAGTSLKSGEVLFVAHRRLLYDDGKGVGEPLNETEFVTSYENCVSTNMDGCGRHYGPSLRVRGTLSFTVSQSGPTAMRRVREQQDEKYYTPLVMYSSTSAHAASRLVPHNMSFGVSLPPSLQILTLQLIDKRQLLLRLGHRYAVSEDPERSLPVEVDLPALLKNFHWVNITGIDEVSLTAAEVVRPQVHNVTLQPIDIRTFLCHVSLP</sequence>
<dbReference type="InterPro" id="IPR050843">
    <property type="entry name" value="Glycosyl_Hydrlase_38"/>
</dbReference>
<dbReference type="Pfam" id="PF01074">
    <property type="entry name" value="Glyco_hydro_38N"/>
    <property type="match status" value="1"/>
</dbReference>
<keyword evidence="4 7" id="KW-0862">Zinc</keyword>
<feature type="domain" description="Glycoside hydrolase family 38 central" evidence="8">
    <location>
        <begin position="355"/>
        <end position="427"/>
    </location>
</feature>
<dbReference type="AlphaFoldDB" id="A0A061J9W9"/>
<accession>A0A061J9W9</accession>
<evidence type="ECO:0000256" key="2">
    <source>
        <dbReference type="ARBA" id="ARBA00022723"/>
    </source>
</evidence>
<keyword evidence="3 7" id="KW-0378">Hydrolase</keyword>
<comment type="caution">
    <text evidence="9">The sequence shown here is derived from an EMBL/GenBank/DDBJ whole genome shotgun (WGS) entry which is preliminary data.</text>
</comment>
<dbReference type="FunFam" id="1.20.1270.50:FF:000002">
    <property type="entry name" value="Alpha-mannosidase"/>
    <property type="match status" value="1"/>
</dbReference>
<reference evidence="9 10" key="1">
    <citation type="submission" date="2013-07" db="EMBL/GenBank/DDBJ databases">
        <authorList>
            <person name="Stoco P.H."/>
            <person name="Wagner G."/>
            <person name="Gerber A."/>
            <person name="Zaha A."/>
            <person name="Thompson C."/>
            <person name="Bartholomeu D.C."/>
            <person name="Luckemeyer D.D."/>
            <person name="Bahia D."/>
            <person name="Loreto E."/>
            <person name="Prestes E.B."/>
            <person name="Lima F.M."/>
            <person name="Rodrigues-Luiz G."/>
            <person name="Vallejo G.A."/>
            <person name="Filho J.F."/>
            <person name="Monteiro K.M."/>
            <person name="Tyler K.M."/>
            <person name="de Almeida L.G."/>
            <person name="Ortiz M.F."/>
            <person name="Siervo M.A."/>
            <person name="de Moraes M.H."/>
            <person name="Cunha O.L."/>
            <person name="Mendonca-Neto R."/>
            <person name="Silva R."/>
            <person name="Teixeira S.M."/>
            <person name="Murta S.M."/>
            <person name="Sincero T.C."/>
            <person name="Mendes T.A."/>
            <person name="Urmenyi T.P."/>
            <person name="Silva V.G."/>
            <person name="da Rocha W.D."/>
            <person name="Andersson B."/>
            <person name="Romanha A.J."/>
            <person name="Steindel M."/>
            <person name="de Vasconcelos A.T."/>
            <person name="Grisard E.C."/>
        </authorList>
    </citation>
    <scope>NUCLEOTIDE SEQUENCE [LARGE SCALE GENOMIC DNA]</scope>
    <source>
        <strain evidence="9 10">SC58</strain>
    </source>
</reference>
<evidence type="ECO:0000259" key="8">
    <source>
        <dbReference type="SMART" id="SM00872"/>
    </source>
</evidence>
<dbReference type="InterPro" id="IPR011330">
    <property type="entry name" value="Glyco_hydro/deAcase_b/a-brl"/>
</dbReference>
<dbReference type="GO" id="GO:0006013">
    <property type="term" value="P:mannose metabolic process"/>
    <property type="evidence" value="ECO:0007669"/>
    <property type="project" value="InterPro"/>
</dbReference>
<dbReference type="Proteomes" id="UP000031737">
    <property type="component" value="Unassembled WGS sequence"/>
</dbReference>
<evidence type="ECO:0000256" key="5">
    <source>
        <dbReference type="ARBA" id="ARBA00023157"/>
    </source>
</evidence>
<dbReference type="SUPFAM" id="SSF74650">
    <property type="entry name" value="Galactose mutarotase-like"/>
    <property type="match status" value="1"/>
</dbReference>
<dbReference type="SUPFAM" id="SSF88688">
    <property type="entry name" value="Families 57/38 glycoside transferase middle domain"/>
    <property type="match status" value="1"/>
</dbReference>
<dbReference type="GO" id="GO:0030246">
    <property type="term" value="F:carbohydrate binding"/>
    <property type="evidence" value="ECO:0007669"/>
    <property type="project" value="InterPro"/>
</dbReference>
<evidence type="ECO:0000256" key="1">
    <source>
        <dbReference type="ARBA" id="ARBA00009792"/>
    </source>
</evidence>
<dbReference type="SUPFAM" id="SSF88713">
    <property type="entry name" value="Glycoside hydrolase/deacetylase"/>
    <property type="match status" value="1"/>
</dbReference>
<proteinExistence type="inferred from homology"/>
<evidence type="ECO:0000256" key="3">
    <source>
        <dbReference type="ARBA" id="ARBA00022801"/>
    </source>
</evidence>
<evidence type="ECO:0000256" key="7">
    <source>
        <dbReference type="RuleBase" id="RU361199"/>
    </source>
</evidence>
<dbReference type="Gene3D" id="3.20.110.10">
    <property type="entry name" value="Glycoside hydrolase 38, N terminal domain"/>
    <property type="match status" value="1"/>
</dbReference>
<dbReference type="Gene3D" id="1.20.1270.50">
    <property type="entry name" value="Glycoside hydrolase family 38, central domain"/>
    <property type="match status" value="2"/>
</dbReference>
<dbReference type="InterPro" id="IPR015341">
    <property type="entry name" value="Glyco_hydro_38_cen"/>
</dbReference>
<dbReference type="InterPro" id="IPR037094">
    <property type="entry name" value="Glyco_hydro_38_cen_sf"/>
</dbReference>
<keyword evidence="6 7" id="KW-0326">Glycosidase</keyword>
<evidence type="ECO:0000256" key="4">
    <source>
        <dbReference type="ARBA" id="ARBA00022833"/>
    </source>
</evidence>
<dbReference type="InterPro" id="IPR011682">
    <property type="entry name" value="Glyco_hydro_38_C"/>
</dbReference>
<dbReference type="VEuPathDB" id="TriTrypDB:TRSC58_00549"/>
<dbReference type="Pfam" id="PF07748">
    <property type="entry name" value="Glyco_hydro_38C"/>
    <property type="match status" value="1"/>
</dbReference>
<dbReference type="Pfam" id="PF09261">
    <property type="entry name" value="Alpha-mann_mid"/>
    <property type="match status" value="1"/>
</dbReference>
<evidence type="ECO:0000256" key="6">
    <source>
        <dbReference type="ARBA" id="ARBA00023295"/>
    </source>
</evidence>
<dbReference type="FunFam" id="1.20.1270.50:FF:000003">
    <property type="entry name" value="Alpha-mannosidase"/>
    <property type="match status" value="1"/>
</dbReference>
<dbReference type="InterPro" id="IPR027291">
    <property type="entry name" value="Glyco_hydro_38_N_sf"/>
</dbReference>
<dbReference type="PANTHER" id="PTHR11607">
    <property type="entry name" value="ALPHA-MANNOSIDASE"/>
    <property type="match status" value="1"/>
</dbReference>
<evidence type="ECO:0000313" key="9">
    <source>
        <dbReference type="EMBL" id="ESL11694.1"/>
    </source>
</evidence>
<protein>
    <recommendedName>
        <fullName evidence="7">Alpha-mannosidase</fullName>
        <ecNumber evidence="7">3.2.1.-</ecNumber>
    </recommendedName>
</protein>
<comment type="similarity">
    <text evidence="1 7">Belongs to the glycosyl hydrolase 38 family.</text>
</comment>
<keyword evidence="7" id="KW-0732">Signal</keyword>
<feature type="signal peptide" evidence="7">
    <location>
        <begin position="1"/>
        <end position="23"/>
    </location>
</feature>
<feature type="chain" id="PRO_5017851651" description="Alpha-mannosidase" evidence="7">
    <location>
        <begin position="24"/>
        <end position="976"/>
    </location>
</feature>
<organism evidence="9 10">
    <name type="scientific">Trypanosoma rangeli SC58</name>
    <dbReference type="NCBI Taxonomy" id="429131"/>
    <lineage>
        <taxon>Eukaryota</taxon>
        <taxon>Discoba</taxon>
        <taxon>Euglenozoa</taxon>
        <taxon>Kinetoplastea</taxon>
        <taxon>Metakinetoplastina</taxon>
        <taxon>Trypanosomatida</taxon>
        <taxon>Trypanosomatidae</taxon>
        <taxon>Trypanosoma</taxon>
        <taxon>Herpetosoma</taxon>
    </lineage>
</organism>
<dbReference type="InterPro" id="IPR011013">
    <property type="entry name" value="Gal_mutarotase_sf_dom"/>
</dbReference>
<dbReference type="Gene3D" id="2.60.40.1180">
    <property type="entry name" value="Golgi alpha-mannosidase II"/>
    <property type="match status" value="1"/>
</dbReference>
<dbReference type="PANTHER" id="PTHR11607:SF3">
    <property type="entry name" value="LYSOSOMAL ALPHA-MANNOSIDASE"/>
    <property type="match status" value="1"/>
</dbReference>
<evidence type="ECO:0000313" key="10">
    <source>
        <dbReference type="Proteomes" id="UP000031737"/>
    </source>
</evidence>
<keyword evidence="2 7" id="KW-0479">Metal-binding</keyword>
<dbReference type="Gene3D" id="2.70.98.30">
    <property type="entry name" value="Golgi alpha-mannosidase II, domain 4"/>
    <property type="match status" value="1"/>
</dbReference>
<dbReference type="EC" id="3.2.1.-" evidence="7"/>
<dbReference type="CDD" id="cd10810">
    <property type="entry name" value="GH38N_AMII_LAM_like"/>
    <property type="match status" value="1"/>
</dbReference>
<comment type="cofactor">
    <cofactor evidence="7">
        <name>Zn(2+)</name>
        <dbReference type="ChEBI" id="CHEBI:29105"/>
    </cofactor>
    <text evidence="7">Binds 1 zinc ion per subunit.</text>
</comment>
<dbReference type="InterPro" id="IPR000602">
    <property type="entry name" value="Glyco_hydro_38_N"/>
</dbReference>
<dbReference type="Gene3D" id="2.60.40.1360">
    <property type="match status" value="1"/>
</dbReference>
<keyword evidence="5" id="KW-1015">Disulfide bond</keyword>
<dbReference type="InterPro" id="IPR028995">
    <property type="entry name" value="Glyco_hydro_57/38_cen_sf"/>
</dbReference>
<gene>
    <name evidence="9" type="ORF">TRSC58_00549</name>
</gene>
<dbReference type="GO" id="GO:0004559">
    <property type="term" value="F:alpha-mannosidase activity"/>
    <property type="evidence" value="ECO:0007669"/>
    <property type="project" value="InterPro"/>
</dbReference>
<keyword evidence="10" id="KW-1185">Reference proteome</keyword>
<dbReference type="GO" id="GO:0046872">
    <property type="term" value="F:metal ion binding"/>
    <property type="evidence" value="ECO:0007669"/>
    <property type="project" value="UniProtKB-KW"/>
</dbReference>
<name>A0A061J9W9_TRYRA</name>
<dbReference type="OrthoDB" id="2016903at2759"/>
<dbReference type="SMART" id="SM00872">
    <property type="entry name" value="Alpha-mann_mid"/>
    <property type="match status" value="1"/>
</dbReference>
<dbReference type="InterPro" id="IPR013780">
    <property type="entry name" value="Glyco_hydro_b"/>
</dbReference>
<dbReference type="EMBL" id="AUPL01000549">
    <property type="protein sequence ID" value="ESL11694.1"/>
    <property type="molecule type" value="Genomic_DNA"/>
</dbReference>